<protein>
    <recommendedName>
        <fullName evidence="2">UspA domain-containing protein</fullName>
    </recommendedName>
</protein>
<evidence type="ECO:0008006" key="2">
    <source>
        <dbReference type="Google" id="ProtNLM"/>
    </source>
</evidence>
<proteinExistence type="predicted"/>
<sequence length="85" mass="9931">DEYKKRAYSELERVEKLVKEKNIPMKKILGEGRFVDEVLKVHEEENVDFVVTSKPKSPLLSQILSSYNLKELKNNLGEKLIIIEE</sequence>
<organism evidence="1">
    <name type="scientific">marine sediment metagenome</name>
    <dbReference type="NCBI Taxonomy" id="412755"/>
    <lineage>
        <taxon>unclassified sequences</taxon>
        <taxon>metagenomes</taxon>
        <taxon>ecological metagenomes</taxon>
    </lineage>
</organism>
<dbReference type="Gene3D" id="3.40.50.620">
    <property type="entry name" value="HUPs"/>
    <property type="match status" value="1"/>
</dbReference>
<accession>X1SQB0</accession>
<comment type="caution">
    <text evidence="1">The sequence shown here is derived from an EMBL/GenBank/DDBJ whole genome shotgun (WGS) entry which is preliminary data.</text>
</comment>
<reference evidence="1" key="1">
    <citation type="journal article" date="2014" name="Front. Microbiol.">
        <title>High frequency of phylogenetically diverse reductive dehalogenase-homologous genes in deep subseafloor sedimentary metagenomes.</title>
        <authorList>
            <person name="Kawai M."/>
            <person name="Futagami T."/>
            <person name="Toyoda A."/>
            <person name="Takaki Y."/>
            <person name="Nishi S."/>
            <person name="Hori S."/>
            <person name="Arai W."/>
            <person name="Tsubouchi T."/>
            <person name="Morono Y."/>
            <person name="Uchiyama I."/>
            <person name="Ito T."/>
            <person name="Fujiyama A."/>
            <person name="Inagaki F."/>
            <person name="Takami H."/>
        </authorList>
    </citation>
    <scope>NUCLEOTIDE SEQUENCE</scope>
    <source>
        <strain evidence="1">Expedition CK06-06</strain>
    </source>
</reference>
<name>X1SQB0_9ZZZZ</name>
<evidence type="ECO:0000313" key="1">
    <source>
        <dbReference type="EMBL" id="GAI95128.1"/>
    </source>
</evidence>
<dbReference type="EMBL" id="BARW01016785">
    <property type="protein sequence ID" value="GAI95128.1"/>
    <property type="molecule type" value="Genomic_DNA"/>
</dbReference>
<gene>
    <name evidence="1" type="ORF">S12H4_29141</name>
</gene>
<feature type="non-terminal residue" evidence="1">
    <location>
        <position position="1"/>
    </location>
</feature>
<dbReference type="InterPro" id="IPR014729">
    <property type="entry name" value="Rossmann-like_a/b/a_fold"/>
</dbReference>
<dbReference type="AlphaFoldDB" id="X1SQB0"/>